<dbReference type="AlphaFoldDB" id="A0A5C5VPW5"/>
<dbReference type="Proteomes" id="UP000318878">
    <property type="component" value="Unassembled WGS sequence"/>
</dbReference>
<evidence type="ECO:0000313" key="1">
    <source>
        <dbReference type="EMBL" id="TWT39739.1"/>
    </source>
</evidence>
<organism evidence="1 2">
    <name type="scientific">Blastopirellula retiformator</name>
    <dbReference type="NCBI Taxonomy" id="2527970"/>
    <lineage>
        <taxon>Bacteria</taxon>
        <taxon>Pseudomonadati</taxon>
        <taxon>Planctomycetota</taxon>
        <taxon>Planctomycetia</taxon>
        <taxon>Pirellulales</taxon>
        <taxon>Pirellulaceae</taxon>
        <taxon>Blastopirellula</taxon>
    </lineage>
</organism>
<dbReference type="EMBL" id="SJPF01000001">
    <property type="protein sequence ID" value="TWT39739.1"/>
    <property type="molecule type" value="Genomic_DNA"/>
</dbReference>
<protein>
    <submittedName>
        <fullName evidence="1">Uncharacterized protein</fullName>
    </submittedName>
</protein>
<name>A0A5C5VPW5_9BACT</name>
<reference evidence="1 2" key="1">
    <citation type="submission" date="2019-02" db="EMBL/GenBank/DDBJ databases">
        <title>Deep-cultivation of Planctomycetes and their phenomic and genomic characterization uncovers novel biology.</title>
        <authorList>
            <person name="Wiegand S."/>
            <person name="Jogler M."/>
            <person name="Boedeker C."/>
            <person name="Pinto D."/>
            <person name="Vollmers J."/>
            <person name="Rivas-Marin E."/>
            <person name="Kohn T."/>
            <person name="Peeters S.H."/>
            <person name="Heuer A."/>
            <person name="Rast P."/>
            <person name="Oberbeckmann S."/>
            <person name="Bunk B."/>
            <person name="Jeske O."/>
            <person name="Meyerdierks A."/>
            <person name="Storesund J.E."/>
            <person name="Kallscheuer N."/>
            <person name="Luecker S."/>
            <person name="Lage O.M."/>
            <person name="Pohl T."/>
            <person name="Merkel B.J."/>
            <person name="Hornburger P."/>
            <person name="Mueller R.-W."/>
            <person name="Bruemmer F."/>
            <person name="Labrenz M."/>
            <person name="Spormann A.M."/>
            <person name="Op Den Camp H."/>
            <person name="Overmann J."/>
            <person name="Amann R."/>
            <person name="Jetten M.S.M."/>
            <person name="Mascher T."/>
            <person name="Medema M.H."/>
            <person name="Devos D.P."/>
            <person name="Kaster A.-K."/>
            <person name="Ovreas L."/>
            <person name="Rohde M."/>
            <person name="Galperin M.Y."/>
            <person name="Jogler C."/>
        </authorList>
    </citation>
    <scope>NUCLEOTIDE SEQUENCE [LARGE SCALE GENOMIC DNA]</scope>
    <source>
        <strain evidence="1 2">Enr8</strain>
    </source>
</reference>
<keyword evidence="2" id="KW-1185">Reference proteome</keyword>
<gene>
    <name evidence="1" type="ORF">Enr8_14410</name>
</gene>
<sequence length="34" mass="3654">MFTHFNPDAIRFGGRGGLLLTAPAPGRPADSIHY</sequence>
<evidence type="ECO:0000313" key="2">
    <source>
        <dbReference type="Proteomes" id="UP000318878"/>
    </source>
</evidence>
<proteinExistence type="predicted"/>
<comment type="caution">
    <text evidence="1">The sequence shown here is derived from an EMBL/GenBank/DDBJ whole genome shotgun (WGS) entry which is preliminary data.</text>
</comment>
<accession>A0A5C5VPW5</accession>